<dbReference type="AlphaFoldDB" id="I2ND22"/>
<proteinExistence type="predicted"/>
<dbReference type="RefSeq" id="WP_003769193.1">
    <property type="nucleotide sequence ID" value="NZ_AJMT01000204.1"/>
</dbReference>
<evidence type="ECO:0000313" key="2">
    <source>
        <dbReference type="Proteomes" id="UP000004473"/>
    </source>
</evidence>
<dbReference type="EMBL" id="AJMT01000204">
    <property type="protein sequence ID" value="EIG23733.1"/>
    <property type="molecule type" value="Genomic_DNA"/>
</dbReference>
<evidence type="ECO:0000313" key="1">
    <source>
        <dbReference type="EMBL" id="EIG23733.1"/>
    </source>
</evidence>
<sequence length="239" mass="27083">MPRTNAAQSHEYRAIQQAAQPLFSSQNRTEQHMLTFPTQHTLHIDSYSGEADGRNLSGSLCQLRDSEGGTVTQWQSLDDSAAFYQYIAHNNGRDYLLFRQDLYGYSVLDFATGEIMQYLPRATLDGTETFIWTEAHYNPANDMLAVGGCYWAAPYALLLADFSNPMSAPPRMTDALYEYIPNFWDDYDGEIDFHAWRGTDLLYTAPLLEEKKRCAENFDTGAIFSLVGIGFSHQLQKVV</sequence>
<dbReference type="PATRIC" id="fig|1095748.3.peg.2686"/>
<dbReference type="Proteomes" id="UP000004473">
    <property type="component" value="Unassembled WGS sequence"/>
</dbReference>
<name>I2ND22_NEISI</name>
<accession>I2ND22</accession>
<organism evidence="1 2">
    <name type="scientific">Neisseria sicca VK64</name>
    <dbReference type="NCBI Taxonomy" id="1095748"/>
    <lineage>
        <taxon>Bacteria</taxon>
        <taxon>Pseudomonadati</taxon>
        <taxon>Pseudomonadota</taxon>
        <taxon>Betaproteobacteria</taxon>
        <taxon>Neisseriales</taxon>
        <taxon>Neisseriaceae</taxon>
        <taxon>Neisseria</taxon>
    </lineage>
</organism>
<comment type="caution">
    <text evidence="1">The sequence shown here is derived from an EMBL/GenBank/DDBJ whole genome shotgun (WGS) entry which is preliminary data.</text>
</comment>
<reference evidence="1 2" key="1">
    <citation type="submission" date="2012-04" db="EMBL/GenBank/DDBJ databases">
        <authorList>
            <person name="Harkins D.M."/>
            <person name="Madupu R."/>
            <person name="Durkin A.S."/>
            <person name="Torralba M."/>
            <person name="Methe B."/>
            <person name="Sutton G.G."/>
            <person name="Nelson K.E."/>
        </authorList>
    </citation>
    <scope>NUCLEOTIDE SEQUENCE [LARGE SCALE GENOMIC DNA]</scope>
    <source>
        <strain evidence="1 2">VK64</strain>
    </source>
</reference>
<protein>
    <submittedName>
        <fullName evidence="1">Uncharacterized protein</fullName>
    </submittedName>
</protein>
<gene>
    <name evidence="1" type="ORF">HMPREF1051_0012</name>
</gene>